<dbReference type="SUPFAM" id="SSF47655">
    <property type="entry name" value="STAT"/>
    <property type="match status" value="1"/>
</dbReference>
<dbReference type="Gene3D" id="3.30.505.10">
    <property type="entry name" value="SH2 domain"/>
    <property type="match status" value="1"/>
</dbReference>
<dbReference type="InterPro" id="IPR000980">
    <property type="entry name" value="SH2"/>
</dbReference>
<keyword evidence="9 13" id="KW-0010">Activator</keyword>
<evidence type="ECO:0000256" key="6">
    <source>
        <dbReference type="ARBA" id="ARBA00022999"/>
    </source>
</evidence>
<evidence type="ECO:0000259" key="15">
    <source>
        <dbReference type="PROSITE" id="PS50001"/>
    </source>
</evidence>
<comment type="subcellular location">
    <subcellularLocation>
        <location evidence="2 13">Cytoplasm</location>
    </subcellularLocation>
    <subcellularLocation>
        <location evidence="1 13">Nucleus</location>
    </subcellularLocation>
</comment>
<evidence type="ECO:0000256" key="12">
    <source>
        <dbReference type="PROSITE-ProRule" id="PRU00191"/>
    </source>
</evidence>
<dbReference type="Pfam" id="PF02864">
    <property type="entry name" value="STAT_bind"/>
    <property type="match status" value="1"/>
</dbReference>
<dbReference type="Pfam" id="PF01017">
    <property type="entry name" value="STAT_alpha"/>
    <property type="match status" value="1"/>
</dbReference>
<dbReference type="Gene3D" id="2.60.40.630">
    <property type="entry name" value="STAT transcription factor, DNA-binding domain"/>
    <property type="match status" value="1"/>
</dbReference>
<dbReference type="PANTHER" id="PTHR11801">
    <property type="entry name" value="SIGNAL TRANSDUCER AND ACTIVATOR OF TRANSCRIPTION"/>
    <property type="match status" value="1"/>
</dbReference>
<name>A0ABD2LZJ2_9BILA</name>
<evidence type="ECO:0000256" key="11">
    <source>
        <dbReference type="ARBA" id="ARBA00023242"/>
    </source>
</evidence>
<keyword evidence="8 13" id="KW-0238">DNA-binding</keyword>
<keyword evidence="10 13" id="KW-0804">Transcription</keyword>
<dbReference type="InterPro" id="IPR015988">
    <property type="entry name" value="STAT_TF_CC"/>
</dbReference>
<dbReference type="AlphaFoldDB" id="A0ABD2LZJ2"/>
<dbReference type="InterPro" id="IPR001217">
    <property type="entry name" value="STAT"/>
</dbReference>
<dbReference type="InterPro" id="IPR048988">
    <property type="entry name" value="STAT_linker"/>
</dbReference>
<evidence type="ECO:0000256" key="5">
    <source>
        <dbReference type="ARBA" id="ARBA00022553"/>
    </source>
</evidence>
<reference evidence="16 17" key="1">
    <citation type="submission" date="2024-10" db="EMBL/GenBank/DDBJ databases">
        <authorList>
            <person name="Kim D."/>
        </authorList>
    </citation>
    <scope>NUCLEOTIDE SEQUENCE [LARGE SCALE GENOMIC DNA]</scope>
    <source>
        <strain evidence="16">BH-2024</strain>
    </source>
</reference>
<evidence type="ECO:0000256" key="14">
    <source>
        <dbReference type="SAM" id="MobiDB-lite"/>
    </source>
</evidence>
<dbReference type="InterPro" id="IPR012345">
    <property type="entry name" value="STAT_TF_DNA-bd_N"/>
</dbReference>
<dbReference type="FunFam" id="1.10.238.10:FF:000493">
    <property type="entry name" value="Signal transducer and activator of transcription"/>
    <property type="match status" value="1"/>
</dbReference>
<feature type="region of interest" description="Disordered" evidence="14">
    <location>
        <begin position="1"/>
        <end position="39"/>
    </location>
</feature>
<evidence type="ECO:0000256" key="3">
    <source>
        <dbReference type="ARBA" id="ARBA00005586"/>
    </source>
</evidence>
<gene>
    <name evidence="16" type="ORF">niasHT_006750</name>
</gene>
<evidence type="ECO:0000256" key="2">
    <source>
        <dbReference type="ARBA" id="ARBA00004496"/>
    </source>
</evidence>
<dbReference type="Gene3D" id="1.20.1050.20">
    <property type="entry name" value="STAT transcription factor, all-alpha domain"/>
    <property type="match status" value="1"/>
</dbReference>
<keyword evidence="6 12" id="KW-0727">SH2 domain</keyword>
<keyword evidence="11 13" id="KW-0539">Nucleus</keyword>
<evidence type="ECO:0000256" key="7">
    <source>
        <dbReference type="ARBA" id="ARBA00023015"/>
    </source>
</evidence>
<sequence length="761" mass="86333">MNGIEDEQQTEGRKEGDPSPISGQRRRSKRSGGWSGRESTDRWAASFLPMNSVGCPPSVPSTAAFSSSASPCPLSSVMPSSVSSSAEQQRTVLVRLTKECQTLWEDNKDTQGRFVNDVAELHRVQLAISQLEAEQRHDHLKHLQQQMIEMQRRAGHLYEQLTECRANLVHRLNDGVKLIAIMQTHLISERLLEWKNSQKLAQIGVSFEQREQILDEIQSEFEVLAENNWTLRACACWQLDLLKRSPRLNDTTVQTHISNLNYILETLTKLLCMLVTQSFVVAVQPDPVLKTQHKFVAEVRLLIGERLGIKQQLINTNVTVKIIAEEEAKLLSTGQLNEKDIKTVGSISNDFEKLMLDERGHMASKFNNSKLSRIAHRKPPAKGSLQSNQSAQTATDQKYALLFHITPFQLGNLGKFDVWTLSLPIMDCDAQAVILWQRAFSSVNRTNASDDVLVVSWTDLSQVLRHKFSLFTGAHRPLNESDLAYLGDKLGIYNQTDNKPITFQRFAKQNLWDEVNFSFWEWFFLIMQLIKQKLLKFWDEGWLAGFISKQDASSQMLMSPHPTFLLRFSDTQTGAVSVGFVCEEDGIKVPFHLHPFTIKDLDILSMASRLRTCPQLKEIRYLHPDFDKEEMLAYFESEEQRLRANELTTGYIESEIVMVAKTTGSKLCSALGSDSPSPMSNQWSPGDIQQGNSMEISDEIVSMLSQNHLEAPNVESLLGGFQIGQRMAADQRPMQQLDLSFMDNFSVQHHAAYLMGQQRNE</sequence>
<evidence type="ECO:0000256" key="1">
    <source>
        <dbReference type="ARBA" id="ARBA00004123"/>
    </source>
</evidence>
<dbReference type="GO" id="GO:0005634">
    <property type="term" value="C:nucleus"/>
    <property type="evidence" value="ECO:0007669"/>
    <property type="project" value="UniProtKB-SubCell"/>
</dbReference>
<dbReference type="Pfam" id="PF00017">
    <property type="entry name" value="SH2"/>
    <property type="match status" value="1"/>
</dbReference>
<dbReference type="GO" id="GO:0005737">
    <property type="term" value="C:cytoplasm"/>
    <property type="evidence" value="ECO:0007669"/>
    <property type="project" value="UniProtKB-SubCell"/>
</dbReference>
<accession>A0ABD2LZJ2</accession>
<evidence type="ECO:0000256" key="8">
    <source>
        <dbReference type="ARBA" id="ARBA00023125"/>
    </source>
</evidence>
<dbReference type="InterPro" id="IPR013801">
    <property type="entry name" value="STAT_TF_DNA-bd"/>
</dbReference>
<evidence type="ECO:0000313" key="17">
    <source>
        <dbReference type="Proteomes" id="UP001620626"/>
    </source>
</evidence>
<keyword evidence="7 13" id="KW-0805">Transcription regulation</keyword>
<feature type="domain" description="SH2" evidence="15">
    <location>
        <begin position="542"/>
        <end position="619"/>
    </location>
</feature>
<dbReference type="GO" id="GO:0003677">
    <property type="term" value="F:DNA binding"/>
    <property type="evidence" value="ECO:0007669"/>
    <property type="project" value="UniProtKB-KW"/>
</dbReference>
<dbReference type="EMBL" id="JBICBT010000240">
    <property type="protein sequence ID" value="KAL3119664.1"/>
    <property type="molecule type" value="Genomic_DNA"/>
</dbReference>
<dbReference type="SUPFAM" id="SSF55550">
    <property type="entry name" value="SH2 domain"/>
    <property type="match status" value="1"/>
</dbReference>
<keyword evidence="4 13" id="KW-0963">Cytoplasm</keyword>
<keyword evidence="17" id="KW-1185">Reference proteome</keyword>
<evidence type="ECO:0000256" key="13">
    <source>
        <dbReference type="RuleBase" id="RU046415"/>
    </source>
</evidence>
<dbReference type="InterPro" id="IPR013800">
    <property type="entry name" value="STAT_TF_alpha"/>
</dbReference>
<dbReference type="Gene3D" id="1.10.238.10">
    <property type="entry name" value="EF-hand"/>
    <property type="match status" value="1"/>
</dbReference>
<protein>
    <recommendedName>
        <fullName evidence="13">Signal transducer and activator of transcription</fullName>
    </recommendedName>
</protein>
<dbReference type="InterPro" id="IPR036860">
    <property type="entry name" value="SH2_dom_sf"/>
</dbReference>
<dbReference type="InterPro" id="IPR008967">
    <property type="entry name" value="p53-like_TF_DNA-bd_sf"/>
</dbReference>
<keyword evidence="5 13" id="KW-0597">Phosphoprotein</keyword>
<proteinExistence type="inferred from homology"/>
<evidence type="ECO:0000313" key="16">
    <source>
        <dbReference type="EMBL" id="KAL3119664.1"/>
    </source>
</evidence>
<evidence type="ECO:0000256" key="9">
    <source>
        <dbReference type="ARBA" id="ARBA00023159"/>
    </source>
</evidence>
<dbReference type="CDD" id="cd09919">
    <property type="entry name" value="SH2_STAT_family"/>
    <property type="match status" value="1"/>
</dbReference>
<evidence type="ECO:0000256" key="10">
    <source>
        <dbReference type="ARBA" id="ARBA00023163"/>
    </source>
</evidence>
<evidence type="ECO:0000256" key="4">
    <source>
        <dbReference type="ARBA" id="ARBA00022490"/>
    </source>
</evidence>
<dbReference type="Pfam" id="PF21354">
    <property type="entry name" value="STAT_linker"/>
    <property type="match status" value="1"/>
</dbReference>
<organism evidence="16 17">
    <name type="scientific">Heterodera trifolii</name>
    <dbReference type="NCBI Taxonomy" id="157864"/>
    <lineage>
        <taxon>Eukaryota</taxon>
        <taxon>Metazoa</taxon>
        <taxon>Ecdysozoa</taxon>
        <taxon>Nematoda</taxon>
        <taxon>Chromadorea</taxon>
        <taxon>Rhabditida</taxon>
        <taxon>Tylenchina</taxon>
        <taxon>Tylenchomorpha</taxon>
        <taxon>Tylenchoidea</taxon>
        <taxon>Heteroderidae</taxon>
        <taxon>Heteroderinae</taxon>
        <taxon>Heterodera</taxon>
    </lineage>
</organism>
<comment type="similarity">
    <text evidence="3 13">Belongs to the transcription factor STAT family.</text>
</comment>
<comment type="caution">
    <text evidence="16">The sequence shown here is derived from an EMBL/GenBank/DDBJ whole genome shotgun (WGS) entry which is preliminary data.</text>
</comment>
<dbReference type="PROSITE" id="PS50001">
    <property type="entry name" value="SH2"/>
    <property type="match status" value="1"/>
</dbReference>
<dbReference type="SUPFAM" id="SSF49417">
    <property type="entry name" value="p53-like transcription factors"/>
    <property type="match status" value="1"/>
</dbReference>
<dbReference type="Proteomes" id="UP001620626">
    <property type="component" value="Unassembled WGS sequence"/>
</dbReference>